<dbReference type="Proteomes" id="UP000623129">
    <property type="component" value="Unassembled WGS sequence"/>
</dbReference>
<protein>
    <submittedName>
        <fullName evidence="2">Uncharacterized protein</fullName>
    </submittedName>
</protein>
<reference evidence="2" key="1">
    <citation type="submission" date="2020-01" db="EMBL/GenBank/DDBJ databases">
        <title>Genome sequence of Kobresia littledalei, the first chromosome-level genome in the family Cyperaceae.</title>
        <authorList>
            <person name="Qu G."/>
        </authorList>
    </citation>
    <scope>NUCLEOTIDE SEQUENCE</scope>
    <source>
        <strain evidence="2">C.B.Clarke</strain>
        <tissue evidence="2">Leaf</tissue>
    </source>
</reference>
<accession>A0A833VLN8</accession>
<evidence type="ECO:0000256" key="1">
    <source>
        <dbReference type="SAM" id="MobiDB-lite"/>
    </source>
</evidence>
<sequence length="268" mass="30144">MDNYLDDAELWEAIESAAASSRLRKGLPQPRLPPPSPVPSHQFAYRNPCRPRPKAHPDEVGEVFQPEKKPRSAVQESIDRRIVVAQNQANVTPKQVYPDPNPIVYQSPVKSRFVVSEVSPVVESPSPATEGKVGSRHSLLIGEFPSVATFKHFQDTALAILEKSDYSVISGNPYIKKSGWRKMSFFFNISYEIKDKTIEFDENRNVRRAEFVVRAHMQGGRFSDGWGSCEKSEKRFNKPNHDIPSTAETRAKNKACQDLLGIGHGSKR</sequence>
<dbReference type="PANTHER" id="PTHR37731:SF1">
    <property type="entry name" value="PEPTIDE TRANSPORTER FAMILY PROTEIN"/>
    <property type="match status" value="1"/>
</dbReference>
<feature type="region of interest" description="Disordered" evidence="1">
    <location>
        <begin position="20"/>
        <end position="75"/>
    </location>
</feature>
<dbReference type="EMBL" id="SWLB01000012">
    <property type="protein sequence ID" value="KAF3331620.1"/>
    <property type="molecule type" value="Genomic_DNA"/>
</dbReference>
<dbReference type="PANTHER" id="PTHR37731">
    <property type="entry name" value="PEPTIDE TRANSPORTER FAMILY PROTEIN"/>
    <property type="match status" value="1"/>
</dbReference>
<dbReference type="AlphaFoldDB" id="A0A833VLN8"/>
<proteinExistence type="predicted"/>
<name>A0A833VLN8_9POAL</name>
<feature type="compositionally biased region" description="Basic and acidic residues" evidence="1">
    <location>
        <begin position="55"/>
        <end position="70"/>
    </location>
</feature>
<evidence type="ECO:0000313" key="3">
    <source>
        <dbReference type="Proteomes" id="UP000623129"/>
    </source>
</evidence>
<comment type="caution">
    <text evidence="2">The sequence shown here is derived from an EMBL/GenBank/DDBJ whole genome shotgun (WGS) entry which is preliminary data.</text>
</comment>
<gene>
    <name evidence="2" type="ORF">FCM35_KLT03026</name>
</gene>
<dbReference type="OrthoDB" id="762052at2759"/>
<evidence type="ECO:0000313" key="2">
    <source>
        <dbReference type="EMBL" id="KAF3331620.1"/>
    </source>
</evidence>
<keyword evidence="3" id="KW-1185">Reference proteome</keyword>
<organism evidence="2 3">
    <name type="scientific">Carex littledalei</name>
    <dbReference type="NCBI Taxonomy" id="544730"/>
    <lineage>
        <taxon>Eukaryota</taxon>
        <taxon>Viridiplantae</taxon>
        <taxon>Streptophyta</taxon>
        <taxon>Embryophyta</taxon>
        <taxon>Tracheophyta</taxon>
        <taxon>Spermatophyta</taxon>
        <taxon>Magnoliopsida</taxon>
        <taxon>Liliopsida</taxon>
        <taxon>Poales</taxon>
        <taxon>Cyperaceae</taxon>
        <taxon>Cyperoideae</taxon>
        <taxon>Cariceae</taxon>
        <taxon>Carex</taxon>
        <taxon>Carex subgen. Euthyceras</taxon>
    </lineage>
</organism>